<keyword evidence="3" id="KW-1185">Reference proteome</keyword>
<name>W9CRA1_SCLBF</name>
<evidence type="ECO:0000313" key="3">
    <source>
        <dbReference type="Proteomes" id="UP000019487"/>
    </source>
</evidence>
<dbReference type="EMBL" id="AYSA01000101">
    <property type="protein sequence ID" value="ESZ97129.1"/>
    <property type="molecule type" value="Genomic_DNA"/>
</dbReference>
<dbReference type="AlphaFoldDB" id="W9CRA1"/>
<organism evidence="2 3">
    <name type="scientific">Sclerotinia borealis (strain F-4128)</name>
    <dbReference type="NCBI Taxonomy" id="1432307"/>
    <lineage>
        <taxon>Eukaryota</taxon>
        <taxon>Fungi</taxon>
        <taxon>Dikarya</taxon>
        <taxon>Ascomycota</taxon>
        <taxon>Pezizomycotina</taxon>
        <taxon>Leotiomycetes</taxon>
        <taxon>Helotiales</taxon>
        <taxon>Sclerotiniaceae</taxon>
        <taxon>Sclerotinia</taxon>
    </lineage>
</organism>
<dbReference type="HOGENOM" id="CLU_472500_0_0_1"/>
<reference evidence="2 3" key="1">
    <citation type="journal article" date="2014" name="Genome Announc.">
        <title>Draft genome sequence of Sclerotinia borealis, a psychrophilic plant pathogenic fungus.</title>
        <authorList>
            <person name="Mardanov A.V."/>
            <person name="Beletsky A.V."/>
            <person name="Kadnikov V.V."/>
            <person name="Ignatov A.N."/>
            <person name="Ravin N.V."/>
        </authorList>
    </citation>
    <scope>NUCLEOTIDE SEQUENCE [LARGE SCALE GENOMIC DNA]</scope>
    <source>
        <strain evidence="3">F-4157</strain>
    </source>
</reference>
<feature type="region of interest" description="Disordered" evidence="1">
    <location>
        <begin position="1"/>
        <end position="59"/>
    </location>
</feature>
<evidence type="ECO:0000256" key="1">
    <source>
        <dbReference type="SAM" id="MobiDB-lite"/>
    </source>
</evidence>
<comment type="caution">
    <text evidence="2">The sequence shown here is derived from an EMBL/GenBank/DDBJ whole genome shotgun (WGS) entry which is preliminary data.</text>
</comment>
<dbReference type="InterPro" id="IPR036361">
    <property type="entry name" value="SAP_dom_sf"/>
</dbReference>
<feature type="compositionally biased region" description="Polar residues" evidence="1">
    <location>
        <begin position="115"/>
        <end position="133"/>
    </location>
</feature>
<proteinExistence type="predicted"/>
<feature type="compositionally biased region" description="Basic and acidic residues" evidence="1">
    <location>
        <begin position="19"/>
        <end position="59"/>
    </location>
</feature>
<protein>
    <recommendedName>
        <fullName evidence="4">SAP domain-containing protein</fullName>
    </recommendedName>
</protein>
<evidence type="ECO:0000313" key="2">
    <source>
        <dbReference type="EMBL" id="ESZ97129.1"/>
    </source>
</evidence>
<accession>W9CRA1</accession>
<dbReference type="OrthoDB" id="3509703at2759"/>
<dbReference type="Gene3D" id="1.10.720.30">
    <property type="entry name" value="SAP domain"/>
    <property type="match status" value="1"/>
</dbReference>
<sequence length="482" mass="54589">MAPPKRPLGQVDTNPILPLEKRNKGKDNNDGILEGEKREGKRAEKRGQENGEGRGESMEILTKKELIMLLKGRGLSINHGAKESAGGEMGGKTAATAQNRESAASTPPIVEESHANSSRNKISASKPSGNENQLDYRTKDDSKLRTLLRDWRVMEPKEVESIWYSGRDDSSLRDLSIQLRILQLRRTLPYTQKPPPDKYQPRRQFGRNKKLRAARFCGTGKKDEEQVLKVLSDPTIPYETLEYLGSHRLAITRGLSTLGVNEAIIKRLRVDDQKPESKSKDKQYMSNAIERLTALTKRHTDAYDKMKKKLEERVGHPIKDIAAVIRHFEALCKRDQGIVDNYQPTRKPAPPCDYDWKASHWANRSTRELQDICQRRGTQLSGSKASMIKYLETGVIDYENLYNASLEGMCTQRGIKYKWNETRLDLAGKLRETDDKELVYRDLGVTALRKMCKERGVGVKASESKQELVTRLREADENAGGG</sequence>
<gene>
    <name evidence="2" type="ORF">SBOR_2487</name>
</gene>
<evidence type="ECO:0008006" key="4">
    <source>
        <dbReference type="Google" id="ProtNLM"/>
    </source>
</evidence>
<feature type="region of interest" description="Disordered" evidence="1">
    <location>
        <begin position="80"/>
        <end position="138"/>
    </location>
</feature>
<dbReference type="Proteomes" id="UP000019487">
    <property type="component" value="Unassembled WGS sequence"/>
</dbReference>
<feature type="compositionally biased region" description="Polar residues" evidence="1">
    <location>
        <begin position="95"/>
        <end position="105"/>
    </location>
</feature>